<evidence type="ECO:0000313" key="2">
    <source>
        <dbReference type="EMBL" id="EEI17611.1"/>
    </source>
</evidence>
<dbReference type="eggNOG" id="ENOG5033EZJ">
    <property type="taxonomic scope" value="Bacteria"/>
</dbReference>
<dbReference type="Pfam" id="PF10969">
    <property type="entry name" value="DUF2771"/>
    <property type="match status" value="1"/>
</dbReference>
<gene>
    <name evidence="2" type="ORF">HMPREF0298_0643</name>
</gene>
<organism evidence="2 3">
    <name type="scientific">Corynebacterium lipophiloflavum (strain ATCC 700352 / DSM 44291 / CCUG 37336 / JCM 10383 / DMMZ 1944)</name>
    <dbReference type="NCBI Taxonomy" id="525263"/>
    <lineage>
        <taxon>Bacteria</taxon>
        <taxon>Bacillati</taxon>
        <taxon>Actinomycetota</taxon>
        <taxon>Actinomycetes</taxon>
        <taxon>Mycobacteriales</taxon>
        <taxon>Corynebacteriaceae</taxon>
        <taxon>Corynebacterium</taxon>
    </lineage>
</organism>
<accession>C0XQC3</accession>
<keyword evidence="3" id="KW-1185">Reference proteome</keyword>
<keyword evidence="1" id="KW-1133">Transmembrane helix</keyword>
<evidence type="ECO:0000313" key="3">
    <source>
        <dbReference type="Proteomes" id="UP000006196"/>
    </source>
</evidence>
<dbReference type="STRING" id="525263.HMPREF0298_0643"/>
<dbReference type="AlphaFoldDB" id="C0XQC3"/>
<feature type="transmembrane region" description="Helical" evidence="1">
    <location>
        <begin position="6"/>
        <end position="27"/>
    </location>
</feature>
<dbReference type="Proteomes" id="UP000006196">
    <property type="component" value="Unassembled WGS sequence"/>
</dbReference>
<dbReference type="HOGENOM" id="CLU_111048_0_0_11"/>
<keyword evidence="1" id="KW-0472">Membrane</keyword>
<evidence type="ECO:0008006" key="4">
    <source>
        <dbReference type="Google" id="ProtNLM"/>
    </source>
</evidence>
<keyword evidence="1" id="KW-0812">Transmembrane</keyword>
<proteinExistence type="predicted"/>
<sequence length="165" mass="17285">MKLKAWQLLALLIAAAVVLVGGFYLVVDYQRNKPAAPVAELRVVVSSGGNELEVAPYTVCELDAQCAGGEPPTITLDPGSEVTVNVPRDVAASSWRLLSIYDDPAVNDEQIFQSGQATQASVPAVKDSARLVVAEVSALAVDTNDAGEEVPVIATWSVAFSGEDS</sequence>
<dbReference type="OrthoDB" id="4424536at2"/>
<name>C0XQC3_CORLD</name>
<protein>
    <recommendedName>
        <fullName evidence="4">DUF2771 domain-containing protein</fullName>
    </recommendedName>
</protein>
<reference evidence="2" key="1">
    <citation type="submission" date="2009-01" db="EMBL/GenBank/DDBJ databases">
        <authorList>
            <person name="Qin X."/>
            <person name="Bachman B."/>
            <person name="Battles P."/>
            <person name="Bell A."/>
            <person name="Bess C."/>
            <person name="Bickham C."/>
            <person name="Chaboub L."/>
            <person name="Chen D."/>
            <person name="Coyle M."/>
            <person name="Deiros D.R."/>
            <person name="Dinh H."/>
            <person name="Forbes L."/>
            <person name="Fowler G."/>
            <person name="Francisco L."/>
            <person name="Fu Q."/>
            <person name="Gubbala S."/>
            <person name="Hale W."/>
            <person name="Han Y."/>
            <person name="Hemphill L."/>
            <person name="Highlander S.K."/>
            <person name="Hirani K."/>
            <person name="Hogues M."/>
            <person name="Jackson L."/>
            <person name="Jakkamsetti A."/>
            <person name="Javaid M."/>
            <person name="Jiang H."/>
            <person name="Korchina V."/>
            <person name="Kovar C."/>
            <person name="Lara F."/>
            <person name="Lee S."/>
            <person name="Mata R."/>
            <person name="Mathew T."/>
            <person name="Moen C."/>
            <person name="Morales K."/>
            <person name="Munidasa M."/>
            <person name="Nazareth L."/>
            <person name="Ngo R."/>
            <person name="Nguyen L."/>
            <person name="Okwuonu G."/>
            <person name="Ongeri F."/>
            <person name="Patil S."/>
            <person name="Petrosino J."/>
            <person name="Pham C."/>
            <person name="Pham P."/>
            <person name="Pu L.-L."/>
            <person name="Puazo M."/>
            <person name="Raj R."/>
            <person name="Reid J."/>
            <person name="Rouhana J."/>
            <person name="Saada N."/>
            <person name="Shang Y."/>
            <person name="Simmons D."/>
            <person name="Thornton R."/>
            <person name="Warren J."/>
            <person name="Weissenberger G."/>
            <person name="Zhang J."/>
            <person name="Zhang L."/>
            <person name="Zhou C."/>
            <person name="Zhu D."/>
            <person name="Muzny D."/>
            <person name="Worley K."/>
            <person name="Gibbs R."/>
        </authorList>
    </citation>
    <scope>NUCLEOTIDE SEQUENCE [LARGE SCALE GENOMIC DNA]</scope>
    <source>
        <strain evidence="2">DSM 44291</strain>
    </source>
</reference>
<dbReference type="InterPro" id="IPR024495">
    <property type="entry name" value="DUF2771"/>
</dbReference>
<dbReference type="RefSeq" id="WP_006841125.1">
    <property type="nucleotide sequence ID" value="NZ_GG667196.1"/>
</dbReference>
<dbReference type="EMBL" id="ACHJ01000034">
    <property type="protein sequence ID" value="EEI17611.1"/>
    <property type="molecule type" value="Genomic_DNA"/>
</dbReference>
<comment type="caution">
    <text evidence="2">The sequence shown here is derived from an EMBL/GenBank/DDBJ whole genome shotgun (WGS) entry which is preliminary data.</text>
</comment>
<evidence type="ECO:0000256" key="1">
    <source>
        <dbReference type="SAM" id="Phobius"/>
    </source>
</evidence>